<feature type="region of interest" description="Disordered" evidence="1">
    <location>
        <begin position="172"/>
        <end position="217"/>
    </location>
</feature>
<feature type="compositionally biased region" description="Basic residues" evidence="1">
    <location>
        <begin position="36"/>
        <end position="45"/>
    </location>
</feature>
<dbReference type="STRING" id="94128.A0A2A3E2Q0"/>
<evidence type="ECO:0000256" key="1">
    <source>
        <dbReference type="SAM" id="MobiDB-lite"/>
    </source>
</evidence>
<protein>
    <submittedName>
        <fullName evidence="2">Nucleolar protein</fullName>
    </submittedName>
</protein>
<accession>A0A2A3E2Q0</accession>
<evidence type="ECO:0000313" key="3">
    <source>
        <dbReference type="Proteomes" id="UP000242457"/>
    </source>
</evidence>
<dbReference type="AlphaFoldDB" id="A0A2A3E2Q0"/>
<feature type="compositionally biased region" description="Basic and acidic residues" evidence="1">
    <location>
        <begin position="46"/>
        <end position="65"/>
    </location>
</feature>
<feature type="compositionally biased region" description="Basic residues" evidence="1">
    <location>
        <begin position="194"/>
        <end position="217"/>
    </location>
</feature>
<keyword evidence="3" id="KW-1185">Reference proteome</keyword>
<dbReference type="OrthoDB" id="551633at2759"/>
<name>A0A2A3E2Q0_APICC</name>
<sequence length="217" mass="26024">MQPKLDINKMSSQPKKRRKINLVFDENKRREFLKGFRKRKLQRQQKAKEELQQQLKEERKRIKHEESIHTYTRTLQKQEYETEGHTVSILELNIDDLAEKNALIGENKGINTSEMDKEIENDKNHSENDEEIIGMSIKKKEQIKSSKENIKNKQIDNRKDFKKAIKKAALKQVKKSKAFQKKQKLERQKNKKESMRKRRRIEKAQKRIGKSKKKLNC</sequence>
<evidence type="ECO:0000313" key="2">
    <source>
        <dbReference type="EMBL" id="PBC25987.1"/>
    </source>
</evidence>
<reference evidence="2 3" key="1">
    <citation type="submission" date="2014-07" db="EMBL/GenBank/DDBJ databases">
        <title>Genomic and transcriptomic analysis on Apis cerana provide comprehensive insights into honey bee biology.</title>
        <authorList>
            <person name="Diao Q."/>
            <person name="Sun L."/>
            <person name="Zheng H."/>
            <person name="Zheng H."/>
            <person name="Xu S."/>
            <person name="Wang S."/>
            <person name="Zeng Z."/>
            <person name="Hu F."/>
            <person name="Su S."/>
            <person name="Wu J."/>
        </authorList>
    </citation>
    <scope>NUCLEOTIDE SEQUENCE [LARGE SCALE GENOMIC DNA]</scope>
    <source>
        <tissue evidence="2">Pupae without intestine</tissue>
    </source>
</reference>
<gene>
    <name evidence="2" type="ORF">APICC_04859</name>
</gene>
<proteinExistence type="predicted"/>
<feature type="compositionally biased region" description="Basic residues" evidence="1">
    <location>
        <begin position="172"/>
        <end position="182"/>
    </location>
</feature>
<dbReference type="EMBL" id="KZ288419">
    <property type="protein sequence ID" value="PBC25987.1"/>
    <property type="molecule type" value="Genomic_DNA"/>
</dbReference>
<dbReference type="InterPro" id="IPR019186">
    <property type="entry name" value="Nucleolar_protein_12"/>
</dbReference>
<feature type="compositionally biased region" description="Basic and acidic residues" evidence="1">
    <location>
        <begin position="183"/>
        <end position="193"/>
    </location>
</feature>
<dbReference type="Pfam" id="PF09805">
    <property type="entry name" value="Nop25"/>
    <property type="match status" value="1"/>
</dbReference>
<organism evidence="2 3">
    <name type="scientific">Apis cerana cerana</name>
    <name type="common">Oriental honeybee</name>
    <dbReference type="NCBI Taxonomy" id="94128"/>
    <lineage>
        <taxon>Eukaryota</taxon>
        <taxon>Metazoa</taxon>
        <taxon>Ecdysozoa</taxon>
        <taxon>Arthropoda</taxon>
        <taxon>Hexapoda</taxon>
        <taxon>Insecta</taxon>
        <taxon>Pterygota</taxon>
        <taxon>Neoptera</taxon>
        <taxon>Endopterygota</taxon>
        <taxon>Hymenoptera</taxon>
        <taxon>Apocrita</taxon>
        <taxon>Aculeata</taxon>
        <taxon>Apoidea</taxon>
        <taxon>Anthophila</taxon>
        <taxon>Apidae</taxon>
        <taxon>Apis</taxon>
    </lineage>
</organism>
<dbReference type="Proteomes" id="UP000242457">
    <property type="component" value="Unassembled WGS sequence"/>
</dbReference>
<feature type="region of interest" description="Disordered" evidence="1">
    <location>
        <begin position="36"/>
        <end position="65"/>
    </location>
</feature>